<keyword evidence="7 9" id="KW-0472">Membrane</keyword>
<organism evidence="11 12">
    <name type="scientific">Sinanodonta woodiana</name>
    <name type="common">Chinese pond mussel</name>
    <name type="synonym">Anodonta woodiana</name>
    <dbReference type="NCBI Taxonomy" id="1069815"/>
    <lineage>
        <taxon>Eukaryota</taxon>
        <taxon>Metazoa</taxon>
        <taxon>Spiralia</taxon>
        <taxon>Lophotrochozoa</taxon>
        <taxon>Mollusca</taxon>
        <taxon>Bivalvia</taxon>
        <taxon>Autobranchia</taxon>
        <taxon>Heteroconchia</taxon>
        <taxon>Palaeoheterodonta</taxon>
        <taxon>Unionida</taxon>
        <taxon>Unionoidea</taxon>
        <taxon>Unionidae</taxon>
        <taxon>Unioninae</taxon>
        <taxon>Sinanodonta</taxon>
    </lineage>
</organism>
<evidence type="ECO:0000256" key="8">
    <source>
        <dbReference type="ARBA" id="ARBA00046280"/>
    </source>
</evidence>
<keyword evidence="3 9" id="KW-0812">Transmembrane</keyword>
<dbReference type="EMBL" id="JBJQND010000017">
    <property type="protein sequence ID" value="KAL3842610.1"/>
    <property type="molecule type" value="Genomic_DNA"/>
</dbReference>
<keyword evidence="4" id="KW-0653">Protein transport</keyword>
<comment type="subcellular location">
    <subcellularLocation>
        <location evidence="8">Endomembrane system</location>
        <topology evidence="8">Single-pass type IV membrane protein</topology>
    </subcellularLocation>
    <subcellularLocation>
        <location evidence="1">Golgi apparatus membrane</location>
    </subcellularLocation>
</comment>
<dbReference type="PANTHER" id="PTHR12791">
    <property type="entry name" value="GOLGI SNARE BET1-RELATED"/>
    <property type="match status" value="1"/>
</dbReference>
<evidence type="ECO:0000313" key="11">
    <source>
        <dbReference type="EMBL" id="KAL3842610.1"/>
    </source>
</evidence>
<dbReference type="Gene3D" id="1.20.5.110">
    <property type="match status" value="1"/>
</dbReference>
<name>A0ABD3U0Q2_SINWO</name>
<evidence type="ECO:0000256" key="5">
    <source>
        <dbReference type="ARBA" id="ARBA00022989"/>
    </source>
</evidence>
<evidence type="ECO:0000256" key="2">
    <source>
        <dbReference type="ARBA" id="ARBA00022448"/>
    </source>
</evidence>
<evidence type="ECO:0000256" key="7">
    <source>
        <dbReference type="ARBA" id="ARBA00023136"/>
    </source>
</evidence>
<evidence type="ECO:0000256" key="4">
    <source>
        <dbReference type="ARBA" id="ARBA00022927"/>
    </source>
</evidence>
<keyword evidence="12" id="KW-1185">Reference proteome</keyword>
<proteinExistence type="predicted"/>
<keyword evidence="2" id="KW-0813">Transport</keyword>
<accession>A0ABD3U0Q2</accession>
<dbReference type="InterPro" id="IPR039899">
    <property type="entry name" value="BET1_SNARE"/>
</dbReference>
<evidence type="ECO:0000313" key="12">
    <source>
        <dbReference type="Proteomes" id="UP001634394"/>
    </source>
</evidence>
<keyword evidence="5 9" id="KW-1133">Transmembrane helix</keyword>
<dbReference type="CDD" id="cd15853">
    <property type="entry name" value="SNARE_Bet1"/>
    <property type="match status" value="1"/>
</dbReference>
<reference evidence="11 12" key="1">
    <citation type="submission" date="2024-11" db="EMBL/GenBank/DDBJ databases">
        <title>Chromosome-level genome assembly of the freshwater bivalve Anodonta woodiana.</title>
        <authorList>
            <person name="Chen X."/>
        </authorList>
    </citation>
    <scope>NUCLEOTIDE SEQUENCE [LARGE SCALE GENOMIC DNA]</scope>
    <source>
        <strain evidence="11">MN2024</strain>
        <tissue evidence="11">Gills</tissue>
    </source>
</reference>
<feature type="domain" description="T-SNARE coiled-coil homology" evidence="10">
    <location>
        <begin position="14"/>
        <end position="76"/>
    </location>
</feature>
<sequence length="111" mass="12553">MADWRNNRNGRTEEIFDSENQARVEGLSSKISRLKGFALDIESETREQNRNLDTMHDDFGSGEGLLTGSMTRLNHMVSSGKGNRKVMCYIIIGLVGLFFLSYYLISKVTRG</sequence>
<comment type="caution">
    <text evidence="11">The sequence shown here is derived from an EMBL/GenBank/DDBJ whole genome shotgun (WGS) entry which is preliminary data.</text>
</comment>
<dbReference type="GO" id="GO:0015031">
    <property type="term" value="P:protein transport"/>
    <property type="evidence" value="ECO:0007669"/>
    <property type="project" value="UniProtKB-KW"/>
</dbReference>
<evidence type="ECO:0000256" key="6">
    <source>
        <dbReference type="ARBA" id="ARBA00023034"/>
    </source>
</evidence>
<dbReference type="PROSITE" id="PS50192">
    <property type="entry name" value="T_SNARE"/>
    <property type="match status" value="1"/>
</dbReference>
<keyword evidence="6" id="KW-0333">Golgi apparatus</keyword>
<dbReference type="SUPFAM" id="SSF58038">
    <property type="entry name" value="SNARE fusion complex"/>
    <property type="match status" value="1"/>
</dbReference>
<evidence type="ECO:0000256" key="1">
    <source>
        <dbReference type="ARBA" id="ARBA00004394"/>
    </source>
</evidence>
<dbReference type="Proteomes" id="UP001634394">
    <property type="component" value="Unassembled WGS sequence"/>
</dbReference>
<evidence type="ECO:0000259" key="10">
    <source>
        <dbReference type="PROSITE" id="PS50192"/>
    </source>
</evidence>
<dbReference type="AlphaFoldDB" id="A0ABD3U0Q2"/>
<dbReference type="GO" id="GO:0000139">
    <property type="term" value="C:Golgi membrane"/>
    <property type="evidence" value="ECO:0007669"/>
    <property type="project" value="UniProtKB-SubCell"/>
</dbReference>
<evidence type="ECO:0000256" key="3">
    <source>
        <dbReference type="ARBA" id="ARBA00022692"/>
    </source>
</evidence>
<gene>
    <name evidence="11" type="ORF">ACJMK2_020603</name>
</gene>
<feature type="transmembrane region" description="Helical" evidence="9">
    <location>
        <begin position="86"/>
        <end position="105"/>
    </location>
</feature>
<protein>
    <recommendedName>
        <fullName evidence="10">t-SNARE coiled-coil homology domain-containing protein</fullName>
    </recommendedName>
</protein>
<dbReference type="InterPro" id="IPR000727">
    <property type="entry name" value="T_SNARE_dom"/>
</dbReference>
<evidence type="ECO:0000256" key="9">
    <source>
        <dbReference type="SAM" id="Phobius"/>
    </source>
</evidence>